<proteinExistence type="predicted"/>
<dbReference type="AlphaFoldDB" id="A0A512DL77"/>
<dbReference type="PANTHER" id="PTHR38731">
    <property type="entry name" value="LIPL45-RELATED LIPOPROTEIN-RELATED"/>
    <property type="match status" value="1"/>
</dbReference>
<dbReference type="Proteomes" id="UP000321523">
    <property type="component" value="Unassembled WGS sequence"/>
</dbReference>
<name>A0A512DL77_9PROT</name>
<accession>A0A512DL77</accession>
<evidence type="ECO:0000259" key="1">
    <source>
        <dbReference type="Pfam" id="PF04773"/>
    </source>
</evidence>
<dbReference type="EMBL" id="BJYZ01000006">
    <property type="protein sequence ID" value="GEO37234.1"/>
    <property type="molecule type" value="Genomic_DNA"/>
</dbReference>
<evidence type="ECO:0000313" key="2">
    <source>
        <dbReference type="EMBL" id="GEO37234.1"/>
    </source>
</evidence>
<organism evidence="2 3">
    <name type="scientific">Skermanella aerolata</name>
    <dbReference type="NCBI Taxonomy" id="393310"/>
    <lineage>
        <taxon>Bacteria</taxon>
        <taxon>Pseudomonadati</taxon>
        <taxon>Pseudomonadota</taxon>
        <taxon>Alphaproteobacteria</taxon>
        <taxon>Rhodospirillales</taxon>
        <taxon>Azospirillaceae</taxon>
        <taxon>Skermanella</taxon>
    </lineage>
</organism>
<keyword evidence="3" id="KW-1185">Reference proteome</keyword>
<evidence type="ECO:0000313" key="3">
    <source>
        <dbReference type="Proteomes" id="UP000321523"/>
    </source>
</evidence>
<dbReference type="InterPro" id="IPR006860">
    <property type="entry name" value="FecR"/>
</dbReference>
<comment type="caution">
    <text evidence="2">The sequence shown here is derived from an EMBL/GenBank/DDBJ whole genome shotgun (WGS) entry which is preliminary data.</text>
</comment>
<reference evidence="2 3" key="1">
    <citation type="submission" date="2019-07" db="EMBL/GenBank/DDBJ databases">
        <title>Whole genome shotgun sequence of Skermanella aerolata NBRC 106429.</title>
        <authorList>
            <person name="Hosoyama A."/>
            <person name="Uohara A."/>
            <person name="Ohji S."/>
            <person name="Ichikawa N."/>
        </authorList>
    </citation>
    <scope>NUCLEOTIDE SEQUENCE [LARGE SCALE GENOMIC DNA]</scope>
    <source>
        <strain evidence="2 3">NBRC 106429</strain>
    </source>
</reference>
<sequence length="161" mass="17154">MHKYRLLLAGFTMVSMVTLDGRELKAEEPVGQIKTIAGVGAVIRGAQSVPAEVGQEIYRNDRIQTGANDSLGITFRDGTQVSLGAGSDFLVRDFVFEPQKGKLSFVVSILKGSLVYISGRIAALMPQAVEIKTVNGTIGVRGTRFAARVPPADRGDHGAIP</sequence>
<protein>
    <recommendedName>
        <fullName evidence="1">FecR protein domain-containing protein</fullName>
    </recommendedName>
</protein>
<gene>
    <name evidence="2" type="ORF">SAE02_13820</name>
</gene>
<feature type="domain" description="FecR protein" evidence="1">
    <location>
        <begin position="61"/>
        <end position="148"/>
    </location>
</feature>
<dbReference type="Pfam" id="PF04773">
    <property type="entry name" value="FecR"/>
    <property type="match status" value="1"/>
</dbReference>